<dbReference type="KEGG" id="nmes:H9L09_13215"/>
<proteinExistence type="predicted"/>
<name>A0A7G9R7G2_9ACTN</name>
<reference evidence="2 3" key="1">
    <citation type="submission" date="2020-08" db="EMBL/GenBank/DDBJ databases">
        <title>Genome sequence of Nocardioides mesophilus KACC 16243T.</title>
        <authorList>
            <person name="Hyun D.-W."/>
            <person name="Bae J.-W."/>
        </authorList>
    </citation>
    <scope>NUCLEOTIDE SEQUENCE [LARGE SCALE GENOMIC DNA]</scope>
    <source>
        <strain evidence="2 3">KACC 16243</strain>
    </source>
</reference>
<protein>
    <submittedName>
        <fullName evidence="2">Uncharacterized protein</fullName>
    </submittedName>
</protein>
<dbReference type="AlphaFoldDB" id="A0A7G9R7G2"/>
<gene>
    <name evidence="2" type="ORF">H9L09_13215</name>
</gene>
<feature type="compositionally biased region" description="Basic residues" evidence="1">
    <location>
        <begin position="59"/>
        <end position="68"/>
    </location>
</feature>
<evidence type="ECO:0000313" key="3">
    <source>
        <dbReference type="Proteomes" id="UP000515947"/>
    </source>
</evidence>
<evidence type="ECO:0000313" key="2">
    <source>
        <dbReference type="EMBL" id="QNN51537.1"/>
    </source>
</evidence>
<dbReference type="EMBL" id="CP060713">
    <property type="protein sequence ID" value="QNN51537.1"/>
    <property type="molecule type" value="Genomic_DNA"/>
</dbReference>
<organism evidence="2 3">
    <name type="scientific">Nocardioides mesophilus</name>
    <dbReference type="NCBI Taxonomy" id="433659"/>
    <lineage>
        <taxon>Bacteria</taxon>
        <taxon>Bacillati</taxon>
        <taxon>Actinomycetota</taxon>
        <taxon>Actinomycetes</taxon>
        <taxon>Propionibacteriales</taxon>
        <taxon>Nocardioidaceae</taxon>
        <taxon>Nocardioides</taxon>
    </lineage>
</organism>
<keyword evidence="3" id="KW-1185">Reference proteome</keyword>
<feature type="region of interest" description="Disordered" evidence="1">
    <location>
        <begin position="48"/>
        <end position="68"/>
    </location>
</feature>
<evidence type="ECO:0000256" key="1">
    <source>
        <dbReference type="SAM" id="MobiDB-lite"/>
    </source>
</evidence>
<dbReference type="RefSeq" id="WP_187577373.1">
    <property type="nucleotide sequence ID" value="NZ_CP060713.1"/>
</dbReference>
<sequence>MPLGQGITQFLGAITGRIEEPAVPDVGYDASHELGGISTLRAMFADQADDGLPFPQQRRSSRSHRAAR</sequence>
<accession>A0A7G9R7G2</accession>
<dbReference type="Proteomes" id="UP000515947">
    <property type="component" value="Chromosome"/>
</dbReference>